<keyword evidence="2" id="KW-1185">Reference proteome</keyword>
<dbReference type="OrthoDB" id="886152at2"/>
<reference evidence="2" key="1">
    <citation type="submission" date="2016-10" db="EMBL/GenBank/DDBJ databases">
        <authorList>
            <person name="Varghese N."/>
            <person name="Submissions S."/>
        </authorList>
    </citation>
    <scope>NUCLEOTIDE SEQUENCE [LARGE SCALE GENOMIC DNA]</scope>
    <source>
        <strain evidence="2">DSM 15310</strain>
    </source>
</reference>
<accession>A0A1I0AAM0</accession>
<evidence type="ECO:0000313" key="1">
    <source>
        <dbReference type="EMBL" id="SES91252.1"/>
    </source>
</evidence>
<name>A0A1I0AAM0_9BACT</name>
<dbReference type="RefSeq" id="WP_092768173.1">
    <property type="nucleotide sequence ID" value="NZ_FOHS01000001.1"/>
</dbReference>
<evidence type="ECO:0000313" key="2">
    <source>
        <dbReference type="Proteomes" id="UP000198697"/>
    </source>
</evidence>
<organism evidence="1 2">
    <name type="scientific">Hymenobacter actinosclerus</name>
    <dbReference type="NCBI Taxonomy" id="82805"/>
    <lineage>
        <taxon>Bacteria</taxon>
        <taxon>Pseudomonadati</taxon>
        <taxon>Bacteroidota</taxon>
        <taxon>Cytophagia</taxon>
        <taxon>Cytophagales</taxon>
        <taxon>Hymenobacteraceae</taxon>
        <taxon>Hymenobacter</taxon>
    </lineage>
</organism>
<dbReference type="AlphaFoldDB" id="A0A1I0AAM0"/>
<dbReference type="Proteomes" id="UP000198697">
    <property type="component" value="Unassembled WGS sequence"/>
</dbReference>
<gene>
    <name evidence="1" type="ORF">SAMN04487998_0648</name>
</gene>
<dbReference type="STRING" id="82805.SAMN04487998_0648"/>
<protein>
    <submittedName>
        <fullName evidence="1">Uncharacterized protein</fullName>
    </submittedName>
</protein>
<sequence length="98" mass="11610">MDSENRNKRDLPEVVADILIPLDKMQQTQERMQQRMDEGFSRMENSFDRMTDAVIDAMNRQTARYDTVQTAQTGQETEVRELRQRLENLEKIVYKRAG</sequence>
<dbReference type="EMBL" id="FOHS01000001">
    <property type="protein sequence ID" value="SES91252.1"/>
    <property type="molecule type" value="Genomic_DNA"/>
</dbReference>
<proteinExistence type="predicted"/>